<keyword evidence="4" id="KW-0238">DNA-binding</keyword>
<evidence type="ECO:0000256" key="1">
    <source>
        <dbReference type="ARBA" id="ARBA00010641"/>
    </source>
</evidence>
<keyword evidence="9" id="KW-1185">Reference proteome</keyword>
<comment type="similarity">
    <text evidence="1">Belongs to the sigma-70 factor family. ECF subfamily.</text>
</comment>
<dbReference type="Gene3D" id="1.10.10.10">
    <property type="entry name" value="Winged helix-like DNA-binding domain superfamily/Winged helix DNA-binding domain"/>
    <property type="match status" value="1"/>
</dbReference>
<keyword evidence="5" id="KW-0804">Transcription</keyword>
<organism evidence="8 9">
    <name type="scientific">Yanshouia hominis</name>
    <dbReference type="NCBI Taxonomy" id="2763673"/>
    <lineage>
        <taxon>Bacteria</taxon>
        <taxon>Bacillati</taxon>
        <taxon>Bacillota</taxon>
        <taxon>Clostridia</taxon>
        <taxon>Eubacteriales</taxon>
        <taxon>Oscillospiraceae</taxon>
        <taxon>Yanshouia</taxon>
    </lineage>
</organism>
<feature type="domain" description="RNA polymerase sigma factor 70 region 4 type 2" evidence="7">
    <location>
        <begin position="133"/>
        <end position="184"/>
    </location>
</feature>
<dbReference type="SUPFAM" id="SSF88659">
    <property type="entry name" value="Sigma3 and sigma4 domains of RNA polymerase sigma factors"/>
    <property type="match status" value="1"/>
</dbReference>
<evidence type="ECO:0000259" key="6">
    <source>
        <dbReference type="Pfam" id="PF04542"/>
    </source>
</evidence>
<dbReference type="Pfam" id="PF08281">
    <property type="entry name" value="Sigma70_r4_2"/>
    <property type="match status" value="1"/>
</dbReference>
<evidence type="ECO:0000256" key="3">
    <source>
        <dbReference type="ARBA" id="ARBA00023082"/>
    </source>
</evidence>
<name>A0ABR7NH69_9FIRM</name>
<dbReference type="Gene3D" id="1.10.1740.10">
    <property type="match status" value="1"/>
</dbReference>
<dbReference type="InterPro" id="IPR007627">
    <property type="entry name" value="RNA_pol_sigma70_r2"/>
</dbReference>
<reference evidence="8 9" key="1">
    <citation type="submission" date="2020-08" db="EMBL/GenBank/DDBJ databases">
        <title>Genome public.</title>
        <authorList>
            <person name="Liu C."/>
            <person name="Sun Q."/>
        </authorList>
    </citation>
    <scope>NUCLEOTIDE SEQUENCE [LARGE SCALE GENOMIC DNA]</scope>
    <source>
        <strain evidence="8 9">BX1</strain>
    </source>
</reference>
<evidence type="ECO:0000313" key="8">
    <source>
        <dbReference type="EMBL" id="MBC8575038.1"/>
    </source>
</evidence>
<dbReference type="PANTHER" id="PTHR43133">
    <property type="entry name" value="RNA POLYMERASE ECF-TYPE SIGMA FACTO"/>
    <property type="match status" value="1"/>
</dbReference>
<comment type="caution">
    <text evidence="8">The sequence shown here is derived from an EMBL/GenBank/DDBJ whole genome shotgun (WGS) entry which is preliminary data.</text>
</comment>
<proteinExistence type="inferred from homology"/>
<keyword evidence="3" id="KW-0731">Sigma factor</keyword>
<dbReference type="PANTHER" id="PTHR43133:SF8">
    <property type="entry name" value="RNA POLYMERASE SIGMA FACTOR HI_1459-RELATED"/>
    <property type="match status" value="1"/>
</dbReference>
<evidence type="ECO:0000259" key="7">
    <source>
        <dbReference type="Pfam" id="PF08281"/>
    </source>
</evidence>
<dbReference type="Pfam" id="PF04542">
    <property type="entry name" value="Sigma70_r2"/>
    <property type="match status" value="1"/>
</dbReference>
<accession>A0ABR7NH69</accession>
<dbReference type="RefSeq" id="WP_262398727.1">
    <property type="nucleotide sequence ID" value="NZ_JACRTB010000002.1"/>
</dbReference>
<evidence type="ECO:0000313" key="9">
    <source>
        <dbReference type="Proteomes" id="UP000658131"/>
    </source>
</evidence>
<dbReference type="InterPro" id="IPR013325">
    <property type="entry name" value="RNA_pol_sigma_r2"/>
</dbReference>
<protein>
    <submittedName>
        <fullName evidence="8">RNA polymerase sigma factor</fullName>
    </submittedName>
</protein>
<keyword evidence="2" id="KW-0805">Transcription regulation</keyword>
<dbReference type="EMBL" id="JACRTB010000002">
    <property type="protein sequence ID" value="MBC8575038.1"/>
    <property type="molecule type" value="Genomic_DNA"/>
</dbReference>
<dbReference type="InterPro" id="IPR013324">
    <property type="entry name" value="RNA_pol_sigma_r3/r4-like"/>
</dbReference>
<dbReference type="InterPro" id="IPR013249">
    <property type="entry name" value="RNA_pol_sigma70_r4_t2"/>
</dbReference>
<feature type="domain" description="RNA polymerase sigma-70 region 2" evidence="6">
    <location>
        <begin position="40"/>
        <end position="108"/>
    </location>
</feature>
<sequence length="195" mass="21849">MLFFMVTGEAPPPALPAPVPVDESLIARIGQNDMEAFEQLYRLTERPVHALVLSILRDPNDACDVVQETYLKVRAAAHLYRPQGKPLAWIFTIAKNLAHSHLRRQSRTDISDVPALEDDLRFSYVSDPTDRMVLTSALKILGEEEREILLLHAVSGFLHREIASALGLPLSTVLSRYHRALKKLKTFLTGSEVSL</sequence>
<evidence type="ECO:0000256" key="5">
    <source>
        <dbReference type="ARBA" id="ARBA00023163"/>
    </source>
</evidence>
<dbReference type="NCBIfam" id="TIGR02937">
    <property type="entry name" value="sigma70-ECF"/>
    <property type="match status" value="1"/>
</dbReference>
<evidence type="ECO:0000256" key="2">
    <source>
        <dbReference type="ARBA" id="ARBA00023015"/>
    </source>
</evidence>
<dbReference type="SUPFAM" id="SSF88946">
    <property type="entry name" value="Sigma2 domain of RNA polymerase sigma factors"/>
    <property type="match status" value="1"/>
</dbReference>
<dbReference type="CDD" id="cd06171">
    <property type="entry name" value="Sigma70_r4"/>
    <property type="match status" value="1"/>
</dbReference>
<dbReference type="InterPro" id="IPR039425">
    <property type="entry name" value="RNA_pol_sigma-70-like"/>
</dbReference>
<dbReference type="Proteomes" id="UP000658131">
    <property type="component" value="Unassembled WGS sequence"/>
</dbReference>
<dbReference type="InterPro" id="IPR014284">
    <property type="entry name" value="RNA_pol_sigma-70_dom"/>
</dbReference>
<gene>
    <name evidence="8" type="ORF">H8717_01245</name>
</gene>
<evidence type="ECO:0000256" key="4">
    <source>
        <dbReference type="ARBA" id="ARBA00023125"/>
    </source>
</evidence>
<dbReference type="InterPro" id="IPR036388">
    <property type="entry name" value="WH-like_DNA-bd_sf"/>
</dbReference>